<comment type="subcellular location">
    <subcellularLocation>
        <location evidence="1">Membrane</location>
        <topology evidence="1">Single-pass membrane protein</topology>
    </subcellularLocation>
</comment>
<evidence type="ECO:0000256" key="7">
    <source>
        <dbReference type="SAM" id="Phobius"/>
    </source>
</evidence>
<evidence type="ECO:0000256" key="3">
    <source>
        <dbReference type="ARBA" id="ARBA00022989"/>
    </source>
</evidence>
<dbReference type="InterPro" id="IPR039306">
    <property type="entry name" value="MYOB"/>
</dbReference>
<keyword evidence="3 7" id="KW-1133">Transmembrane helix</keyword>
<dbReference type="InterPro" id="IPR007656">
    <property type="entry name" value="GTD-bd"/>
</dbReference>
<evidence type="ECO:0000256" key="1">
    <source>
        <dbReference type="ARBA" id="ARBA00004167"/>
    </source>
</evidence>
<feature type="region of interest" description="Disordered" evidence="6">
    <location>
        <begin position="306"/>
        <end position="327"/>
    </location>
</feature>
<protein>
    <recommendedName>
        <fullName evidence="8">GTD-binding domain-containing protein</fullName>
    </recommendedName>
</protein>
<proteinExistence type="predicted"/>
<keyword evidence="5" id="KW-0175">Coiled coil</keyword>
<feature type="compositionally biased region" description="Basic and acidic residues" evidence="6">
    <location>
        <begin position="318"/>
        <end position="327"/>
    </location>
</feature>
<dbReference type="EMBL" id="GBRH01172663">
    <property type="protein sequence ID" value="JAE25233.1"/>
    <property type="molecule type" value="Transcribed_RNA"/>
</dbReference>
<evidence type="ECO:0000259" key="8">
    <source>
        <dbReference type="PROSITE" id="PS51775"/>
    </source>
</evidence>
<keyword evidence="4 7" id="KW-0472">Membrane</keyword>
<feature type="coiled-coil region" evidence="5">
    <location>
        <begin position="440"/>
        <end position="534"/>
    </location>
</feature>
<accession>A0A0A9GX99</accession>
<dbReference type="PANTHER" id="PTHR31448">
    <property type="entry name" value="MYOSIN-BINDING PROTEIN 2"/>
    <property type="match status" value="1"/>
</dbReference>
<reference evidence="9" key="2">
    <citation type="journal article" date="2015" name="Data Brief">
        <title>Shoot transcriptome of the giant reed, Arundo donax.</title>
        <authorList>
            <person name="Barrero R.A."/>
            <person name="Guerrero F.D."/>
            <person name="Moolhuijzen P."/>
            <person name="Goolsby J.A."/>
            <person name="Tidwell J."/>
            <person name="Bellgard S.E."/>
            <person name="Bellgard M.I."/>
        </authorList>
    </citation>
    <scope>NUCLEOTIDE SEQUENCE</scope>
    <source>
        <tissue evidence="9">Shoot tissue taken approximately 20 cm above the soil surface</tissue>
    </source>
</reference>
<dbReference type="PANTHER" id="PTHR31448:SF33">
    <property type="entry name" value="EXPRESSED PROTEIN"/>
    <property type="match status" value="1"/>
</dbReference>
<feature type="transmembrane region" description="Helical" evidence="7">
    <location>
        <begin position="20"/>
        <end position="43"/>
    </location>
</feature>
<name>A0A0A9GX99_ARUDO</name>
<evidence type="ECO:0000256" key="6">
    <source>
        <dbReference type="SAM" id="MobiDB-lite"/>
    </source>
</evidence>
<evidence type="ECO:0000256" key="2">
    <source>
        <dbReference type="ARBA" id="ARBA00022692"/>
    </source>
</evidence>
<dbReference type="GO" id="GO:0016020">
    <property type="term" value="C:membrane"/>
    <property type="evidence" value="ECO:0007669"/>
    <property type="project" value="UniProtKB-SubCell"/>
</dbReference>
<reference evidence="9" key="1">
    <citation type="submission" date="2014-09" db="EMBL/GenBank/DDBJ databases">
        <authorList>
            <person name="Magalhaes I.L.F."/>
            <person name="Oliveira U."/>
            <person name="Santos F.R."/>
            <person name="Vidigal T.H.D.A."/>
            <person name="Brescovit A.D."/>
            <person name="Santos A.J."/>
        </authorList>
    </citation>
    <scope>NUCLEOTIDE SEQUENCE</scope>
    <source>
        <tissue evidence="9">Shoot tissue taken approximately 20 cm above the soil surface</tissue>
    </source>
</reference>
<evidence type="ECO:0000313" key="9">
    <source>
        <dbReference type="EMBL" id="JAE25233.1"/>
    </source>
</evidence>
<evidence type="ECO:0000256" key="5">
    <source>
        <dbReference type="SAM" id="Coils"/>
    </source>
</evidence>
<dbReference type="Pfam" id="PF04576">
    <property type="entry name" value="Zein-binding"/>
    <property type="match status" value="1"/>
</dbReference>
<evidence type="ECO:0000256" key="4">
    <source>
        <dbReference type="ARBA" id="ARBA00023136"/>
    </source>
</evidence>
<dbReference type="AlphaFoldDB" id="A0A0A9GX99"/>
<dbReference type="PROSITE" id="PS51775">
    <property type="entry name" value="GTD_BINDING"/>
    <property type="match status" value="1"/>
</dbReference>
<keyword evidence="2 7" id="KW-0812">Transmembrane</keyword>
<sequence length="720" mass="81217">MAPRTGASKPWRTQQFSALLSSVVLEWVLMLLLLLEGLLSYLVTTFARFCKLQPPCPMCTRLDHVLGKVQPGFYRDLMCNSHKSEASSWAFCHIHKKLVDVHSMCEACLLSFATDKKSNLQTYRSLVGKLGLGIGDVGCNNSYGRNGATEASVLKKDTLCSCCSRPLKVKSYSYLVLQSKAGGIGVEEICRDGSRDQCIDEINYATYTQLKTSDSESELLQCTDNVGSLLKDDAENLKENFALGCRPLRKNADDIPPYENSHEEIPEQSELMLVQNGGSDNKPSENAGELRNIQGDAISNLQLTDLPVKDSPQITEDSDTKVDKSEDDIWHNALSSTDELSVDAKSAETDTTIDEKKAEFTHRTARRHSFKVHEDLKLLLSQLSSTSQASDIDSPTVQNQYEQDILHNITRTLSLDRNYSGIPDSMVNEAEGECTIDQLKQQIELDRKSISRLWKELEEERNASAVAANQTMAMITRLQEEKAAMQMEALQYQRMMEEQSEYDREDFQKMAEMVQNLQAEIEGYKKKLKDQLLISEIRDHMRLSSPKEHESSISRTTKSLSGFEDEKAYISERLRKLRQKLHQFSNNSKNIPLPKHIDDKENSVDDINSDVAYEDADEDDDSVFGKHLGRNGDSLNDLTRGKDGPKGQYHAMVSENDLASFEDEISEVIGRLKALEADRSFLEHSVNSLRNGKAGEELIRDIACSLRELRRMGVTWKEYD</sequence>
<feature type="domain" description="GTD-binding" evidence="8">
    <location>
        <begin position="434"/>
        <end position="525"/>
    </location>
</feature>
<dbReference type="GO" id="GO:0080115">
    <property type="term" value="F:myosin XI tail binding"/>
    <property type="evidence" value="ECO:0007669"/>
    <property type="project" value="UniProtKB-ARBA"/>
</dbReference>
<organism evidence="9">
    <name type="scientific">Arundo donax</name>
    <name type="common">Giant reed</name>
    <name type="synonym">Donax arundinaceus</name>
    <dbReference type="NCBI Taxonomy" id="35708"/>
    <lineage>
        <taxon>Eukaryota</taxon>
        <taxon>Viridiplantae</taxon>
        <taxon>Streptophyta</taxon>
        <taxon>Embryophyta</taxon>
        <taxon>Tracheophyta</taxon>
        <taxon>Spermatophyta</taxon>
        <taxon>Magnoliopsida</taxon>
        <taxon>Liliopsida</taxon>
        <taxon>Poales</taxon>
        <taxon>Poaceae</taxon>
        <taxon>PACMAD clade</taxon>
        <taxon>Arundinoideae</taxon>
        <taxon>Arundineae</taxon>
        <taxon>Arundo</taxon>
    </lineage>
</organism>